<comment type="caution">
    <text evidence="2">The sequence shown here is derived from an EMBL/GenBank/DDBJ whole genome shotgun (WGS) entry which is preliminary data.</text>
</comment>
<evidence type="ECO:0000259" key="1">
    <source>
        <dbReference type="Pfam" id="PF13649"/>
    </source>
</evidence>
<dbReference type="CDD" id="cd02440">
    <property type="entry name" value="AdoMet_MTases"/>
    <property type="match status" value="1"/>
</dbReference>
<dbReference type="Proteomes" id="UP000177941">
    <property type="component" value="Unassembled WGS sequence"/>
</dbReference>
<dbReference type="InterPro" id="IPR050447">
    <property type="entry name" value="Erg6_SMT_methyltransf"/>
</dbReference>
<dbReference type="Pfam" id="PF13649">
    <property type="entry name" value="Methyltransf_25"/>
    <property type="match status" value="1"/>
</dbReference>
<sequence>MSRLTTFQKWWNNALPHRIHIRRHVPKFLSTCPDPLRGEILELGAGHGWTSRTILETFPHVELTAAEVDVFAGEIFRELQATYGARLKMQQADIRHLPFGDESFHVVIAINTIGYIDDREVKGVLREALRVLRKGGLMGISDITVARMPSFTRRALVEKTLLEEGCELEYVRKGARFSLWARKAGIDVES</sequence>
<dbReference type="AlphaFoldDB" id="A0A1G1XBM4"/>
<reference evidence="2 3" key="1">
    <citation type="journal article" date="2016" name="Nat. Commun.">
        <title>Thousands of microbial genomes shed light on interconnected biogeochemical processes in an aquifer system.</title>
        <authorList>
            <person name="Anantharaman K."/>
            <person name="Brown C.T."/>
            <person name="Hug L.A."/>
            <person name="Sharon I."/>
            <person name="Castelle C.J."/>
            <person name="Probst A.J."/>
            <person name="Thomas B.C."/>
            <person name="Singh A."/>
            <person name="Wilkins M.J."/>
            <person name="Karaoz U."/>
            <person name="Brodie E.L."/>
            <person name="Williams K.H."/>
            <person name="Hubbard S.S."/>
            <person name="Banfield J.F."/>
        </authorList>
    </citation>
    <scope>NUCLEOTIDE SEQUENCE [LARGE SCALE GENOMIC DNA]</scope>
</reference>
<dbReference type="PANTHER" id="PTHR44068">
    <property type="entry name" value="ZGC:194242"/>
    <property type="match status" value="1"/>
</dbReference>
<proteinExistence type="predicted"/>
<name>A0A1G1XBM4_9BACT</name>
<evidence type="ECO:0000313" key="2">
    <source>
        <dbReference type="EMBL" id="OGY37379.1"/>
    </source>
</evidence>
<dbReference type="Gene3D" id="3.40.50.150">
    <property type="entry name" value="Vaccinia Virus protein VP39"/>
    <property type="match status" value="1"/>
</dbReference>
<feature type="domain" description="Methyltransferase" evidence="1">
    <location>
        <begin position="40"/>
        <end position="136"/>
    </location>
</feature>
<organism evidence="2 3">
    <name type="scientific">Candidatus Andersenbacteria bacterium RIFCSPHIGHO2_12_FULL_45_11b</name>
    <dbReference type="NCBI Taxonomy" id="1797282"/>
    <lineage>
        <taxon>Bacteria</taxon>
        <taxon>Candidatus Anderseniibacteriota</taxon>
    </lineage>
</organism>
<dbReference type="EMBL" id="MHHS01000008">
    <property type="protein sequence ID" value="OGY37379.1"/>
    <property type="molecule type" value="Genomic_DNA"/>
</dbReference>
<dbReference type="SUPFAM" id="SSF53335">
    <property type="entry name" value="S-adenosyl-L-methionine-dependent methyltransferases"/>
    <property type="match status" value="1"/>
</dbReference>
<evidence type="ECO:0000313" key="3">
    <source>
        <dbReference type="Proteomes" id="UP000177941"/>
    </source>
</evidence>
<gene>
    <name evidence="2" type="ORF">A3E36_03050</name>
</gene>
<dbReference type="PANTHER" id="PTHR44068:SF11">
    <property type="entry name" value="GERANYL DIPHOSPHATE 2-C-METHYLTRANSFERASE"/>
    <property type="match status" value="1"/>
</dbReference>
<accession>A0A1G1XBM4</accession>
<dbReference type="InterPro" id="IPR041698">
    <property type="entry name" value="Methyltransf_25"/>
</dbReference>
<dbReference type="InterPro" id="IPR029063">
    <property type="entry name" value="SAM-dependent_MTases_sf"/>
</dbReference>
<protein>
    <recommendedName>
        <fullName evidence="1">Methyltransferase domain-containing protein</fullName>
    </recommendedName>
</protein>